<sequence length="108" mass="11435">MFQTLSRAFSPSLFSRSAAAFGGSARVQYRPRVGAVPSYPTTTQEQTSMATKDTDIPSGAALEDIVVYVGVPFLANGKLAAEPHFHDLLSSIGTLSAPGVRVEVYNDA</sequence>
<dbReference type="EMBL" id="CAJHJG010002225">
    <property type="protein sequence ID" value="CAD6918904.1"/>
    <property type="molecule type" value="Genomic_DNA"/>
</dbReference>
<accession>A0ABN7IU13</accession>
<protein>
    <submittedName>
        <fullName evidence="2">Uncharacterized protein</fullName>
    </submittedName>
</protein>
<gene>
    <name evidence="2" type="ORF">JKIAZH3_G6126</name>
</gene>
<feature type="region of interest" description="Disordered" evidence="1">
    <location>
        <begin position="35"/>
        <end position="55"/>
    </location>
</feature>
<name>A0ABN7IU13_9BASI</name>
<comment type="caution">
    <text evidence="2">The sequence shown here is derived from an EMBL/GenBank/DDBJ whole genome shotgun (WGS) entry which is preliminary data.</text>
</comment>
<feature type="compositionally biased region" description="Polar residues" evidence="1">
    <location>
        <begin position="39"/>
        <end position="51"/>
    </location>
</feature>
<evidence type="ECO:0000313" key="3">
    <source>
        <dbReference type="Proteomes" id="UP000836402"/>
    </source>
</evidence>
<keyword evidence="3" id="KW-1185">Reference proteome</keyword>
<dbReference type="Proteomes" id="UP000836402">
    <property type="component" value="Unassembled WGS sequence"/>
</dbReference>
<evidence type="ECO:0000313" key="2">
    <source>
        <dbReference type="EMBL" id="CAD6918904.1"/>
    </source>
</evidence>
<evidence type="ECO:0000256" key="1">
    <source>
        <dbReference type="SAM" id="MobiDB-lite"/>
    </source>
</evidence>
<organism evidence="2 3">
    <name type="scientific">Tilletia caries</name>
    <name type="common">wheat bunt fungus</name>
    <dbReference type="NCBI Taxonomy" id="13290"/>
    <lineage>
        <taxon>Eukaryota</taxon>
        <taxon>Fungi</taxon>
        <taxon>Dikarya</taxon>
        <taxon>Basidiomycota</taxon>
        <taxon>Ustilaginomycotina</taxon>
        <taxon>Exobasidiomycetes</taxon>
        <taxon>Tilletiales</taxon>
        <taxon>Tilletiaceae</taxon>
        <taxon>Tilletia</taxon>
    </lineage>
</organism>
<reference evidence="2" key="1">
    <citation type="submission" date="2020-10" db="EMBL/GenBank/DDBJ databases">
        <authorList>
            <person name="Sedaghatjoo S."/>
        </authorList>
    </citation>
    <scope>NUCLEOTIDE SEQUENCE</scope>
    <source>
        <strain evidence="2">AZH3</strain>
    </source>
</reference>
<proteinExistence type="predicted"/>